<evidence type="ECO:0000313" key="6">
    <source>
        <dbReference type="Proteomes" id="UP000326287"/>
    </source>
</evidence>
<comment type="subcellular location">
    <subcellularLocation>
        <location evidence="1">Cell outer membrane</location>
    </subcellularLocation>
</comment>
<evidence type="ECO:0000256" key="3">
    <source>
        <dbReference type="ARBA" id="ARBA00023237"/>
    </source>
</evidence>
<name>A0A5P9NLW9_9GAMM</name>
<keyword evidence="2" id="KW-0472">Membrane</keyword>
<dbReference type="EMBL" id="CP036422">
    <property type="protein sequence ID" value="QFU76254.1"/>
    <property type="molecule type" value="Genomic_DNA"/>
</dbReference>
<evidence type="ECO:0000313" key="5">
    <source>
        <dbReference type="EMBL" id="QFU76254.1"/>
    </source>
</evidence>
<dbReference type="InterPro" id="IPR000531">
    <property type="entry name" value="Beta-barrel_TonB"/>
</dbReference>
<dbReference type="Proteomes" id="UP000326287">
    <property type="component" value="Chromosome"/>
</dbReference>
<accession>A0A5P9NLW9</accession>
<dbReference type="Gene3D" id="2.40.170.20">
    <property type="entry name" value="TonB-dependent receptor, beta-barrel domain"/>
    <property type="match status" value="1"/>
</dbReference>
<sequence>MTPDLETKADGTLFEGGSAAVPGGYFPAPAQVDGELAPDGFGYDKSGDPVAFAQPEDLYNLNEQTSLTSAMQRSGLGLFAHYNLGEHMVLDASLLHAQNTVDSQFSPAAAFLGNLIVNLKNPLLSEANRDTLASSFDPQNRGFVVQPYYYRAMQAGNRTRKDDSENTWFNLEASGRLFDDWQWTAAYTQSDYDMELKQKGGVLAPSIRQAALVNPATGGCFDTSGGCQPADIFGPGRLSEQALSFISAEPYLSTESTRQQVASLRANGFINISQWTDIGLAAGLEWRRDKSRHRPDPRLLEANSFRIAQPVSGEDDVTEAYGEILLPLLRERKGAQLLELELGARFSDYSKTGNEWTWKAGANWVPMDGLRLRASFNRAARAPNMNETYTPLVEEDFFQLGAIFPDPCAASNRPQDTPGRSELCISQGMDPANLPTFEPPTVFRFTDAISGNPELETEVADTYTLGVVWTPPSVTGLSVTLDYYDIEITDAISAINPYPAFQLCWVDQAFCQGIERAPEGQVTRFFGTYYNTDSLQTNGIDLAFTYTWSHQAPWAWPSSLGVSVAANWLHSFELVGNVGSWERAGRFGSPCRAVLPDYRSLSSIHYNTGPLSATLSWQWLDGAENAGDLLTPPGATPAPQAVPELASESYFDLTLGWLASERLSLNFAVINLTDTTPPLLGHNASHANTNSATYDVLGRRYHASIALQF</sequence>
<evidence type="ECO:0000256" key="1">
    <source>
        <dbReference type="ARBA" id="ARBA00004442"/>
    </source>
</evidence>
<evidence type="ECO:0000256" key="2">
    <source>
        <dbReference type="ARBA" id="ARBA00023136"/>
    </source>
</evidence>
<dbReference type="RefSeq" id="WP_152662360.1">
    <property type="nucleotide sequence ID" value="NZ_CP036422.1"/>
</dbReference>
<dbReference type="GO" id="GO:0009279">
    <property type="term" value="C:cell outer membrane"/>
    <property type="evidence" value="ECO:0007669"/>
    <property type="project" value="UniProtKB-SubCell"/>
</dbReference>
<dbReference type="Pfam" id="PF00593">
    <property type="entry name" value="TonB_dep_Rec_b-barrel"/>
    <property type="match status" value="1"/>
</dbReference>
<protein>
    <submittedName>
        <fullName evidence="5">TonB-dependent receptor</fullName>
    </submittedName>
</protein>
<dbReference type="OrthoDB" id="9805434at2"/>
<dbReference type="AlphaFoldDB" id="A0A5P9NLW9"/>
<organism evidence="5 6">
    <name type="scientific">Halioglobus maricola</name>
    <dbReference type="NCBI Taxonomy" id="2601894"/>
    <lineage>
        <taxon>Bacteria</taxon>
        <taxon>Pseudomonadati</taxon>
        <taxon>Pseudomonadota</taxon>
        <taxon>Gammaproteobacteria</taxon>
        <taxon>Cellvibrionales</taxon>
        <taxon>Halieaceae</taxon>
        <taxon>Halioglobus</taxon>
    </lineage>
</organism>
<evidence type="ECO:0000259" key="4">
    <source>
        <dbReference type="Pfam" id="PF00593"/>
    </source>
</evidence>
<dbReference type="KEGG" id="halc:EY643_11600"/>
<dbReference type="PANTHER" id="PTHR47234">
    <property type="match status" value="1"/>
</dbReference>
<gene>
    <name evidence="5" type="ORF">EY643_11600</name>
</gene>
<feature type="domain" description="TonB-dependent receptor-like beta-barrel" evidence="4">
    <location>
        <begin position="135"/>
        <end position="672"/>
    </location>
</feature>
<proteinExistence type="predicted"/>
<dbReference type="SUPFAM" id="SSF56935">
    <property type="entry name" value="Porins"/>
    <property type="match status" value="1"/>
</dbReference>
<keyword evidence="6" id="KW-1185">Reference proteome</keyword>
<dbReference type="PANTHER" id="PTHR47234:SF2">
    <property type="entry name" value="TONB-DEPENDENT RECEPTOR"/>
    <property type="match status" value="1"/>
</dbReference>
<keyword evidence="5" id="KW-0675">Receptor</keyword>
<reference evidence="5 6" key="1">
    <citation type="submission" date="2019-02" db="EMBL/GenBank/DDBJ databases">
        <authorList>
            <person name="Li S.-H."/>
        </authorList>
    </citation>
    <scope>NUCLEOTIDE SEQUENCE [LARGE SCALE GENOMIC DNA]</scope>
    <source>
        <strain evidence="5 6">IMCC14385</strain>
    </source>
</reference>
<keyword evidence="3" id="KW-0998">Cell outer membrane</keyword>
<dbReference type="InterPro" id="IPR036942">
    <property type="entry name" value="Beta-barrel_TonB_sf"/>
</dbReference>